<dbReference type="PANTHER" id="PTHR23150">
    <property type="entry name" value="SULFATASE MODIFYING FACTOR 1, 2"/>
    <property type="match status" value="1"/>
</dbReference>
<accession>A0A1F5YLS1</accession>
<evidence type="ECO:0008006" key="5">
    <source>
        <dbReference type="Google" id="ProtNLM"/>
    </source>
</evidence>
<evidence type="ECO:0000313" key="3">
    <source>
        <dbReference type="EMBL" id="OGG01095.1"/>
    </source>
</evidence>
<gene>
    <name evidence="3" type="ORF">A3F83_13840</name>
</gene>
<proteinExistence type="predicted"/>
<feature type="domain" description="Sulfatase-modifying factor enzyme-like" evidence="1">
    <location>
        <begin position="513"/>
        <end position="692"/>
    </location>
</feature>
<feature type="domain" description="PEGA" evidence="2">
    <location>
        <begin position="277"/>
        <end position="344"/>
    </location>
</feature>
<comment type="caution">
    <text evidence="3">The sequence shown here is derived from an EMBL/GenBank/DDBJ whole genome shotgun (WGS) entry which is preliminary data.</text>
</comment>
<dbReference type="SUPFAM" id="SSF56436">
    <property type="entry name" value="C-type lectin-like"/>
    <property type="match status" value="1"/>
</dbReference>
<dbReference type="GO" id="GO:0120147">
    <property type="term" value="F:formylglycine-generating oxidase activity"/>
    <property type="evidence" value="ECO:0007669"/>
    <property type="project" value="TreeGrafter"/>
</dbReference>
<dbReference type="EMBL" id="MFIX01000224">
    <property type="protein sequence ID" value="OGG01095.1"/>
    <property type="molecule type" value="Genomic_DNA"/>
</dbReference>
<dbReference type="InterPro" id="IPR005532">
    <property type="entry name" value="SUMF_dom"/>
</dbReference>
<dbReference type="PANTHER" id="PTHR23150:SF19">
    <property type="entry name" value="FORMYLGLYCINE-GENERATING ENZYME"/>
    <property type="match status" value="1"/>
</dbReference>
<sequence>MNLNRFIPAFFFLSLSAIIPFFSYPDSVAAENSAAVLLSVQDFEGLGVEKSLARTVSDLLRTELGRSDRLRLLEETGRLYRMQRESVRFRDLFNEGTLRSLGELLESRFVLTGSVSRLDSVIVISSRIVDAETGEVLAAESAENRGGLSALGAAARTLARKVLAYFPLTGRITAVKGDTLAADLGLADGILPGQELTVADLEEKAAGLTTRPLRSSRYRVADALDHSCSLIPLIGLNKVVFAVGASVFSPGGLDRLLAAGARRKSEGLPESDTGKFGEVEVESVPAGALALVAGLDVGRTPVKVSRLAAGLQELILSLPGYKEVFDSITVTPGQLGKFHYDLERQTGRLTIFTVQPGITLRIDTLEVEVADSGSVDLPDFPAGIHEIEARKPGYKTWQSRIDLNFRQDSTLTVNLEPYPGSLFITSRPPGANIFIDGNFTGKATPWRLTRLESGARIVRLSLAGYGAALDTAEVQPGKDATLDLELKKGWFDFQPFGMTLVPAARLVTEQNDSVMVDTFYIDIYEVTNRAYAFFVAAANAKAPEGWVNNAPPAGEEDLPVAGVSFEEAERFAAWCGKRLPTEQEWALAAIGPAPHRFPWGESYHPGAANIWSEGLNHGAKVGSYPEDKSIFGLFDVVGNVAEWVDAWTDENQTYRVYRGGSYYVNETDPSLFSRDGHYPNSKNRYIGFRCARSLHSQR</sequence>
<protein>
    <recommendedName>
        <fullName evidence="5">PEGA domain-containing protein</fullName>
    </recommendedName>
</protein>
<dbReference type="Gene3D" id="3.90.1580.10">
    <property type="entry name" value="paralog of FGE (formylglycine-generating enzyme)"/>
    <property type="match status" value="1"/>
</dbReference>
<evidence type="ECO:0000259" key="2">
    <source>
        <dbReference type="Pfam" id="PF08308"/>
    </source>
</evidence>
<organism evidence="3 4">
    <name type="scientific">Candidatus Glassbacteria bacterium RIFCSPLOWO2_12_FULL_58_11</name>
    <dbReference type="NCBI Taxonomy" id="1817867"/>
    <lineage>
        <taxon>Bacteria</taxon>
        <taxon>Candidatus Glassiibacteriota</taxon>
    </lineage>
</organism>
<name>A0A1F5YLS1_9BACT</name>
<dbReference type="AlphaFoldDB" id="A0A1F5YLS1"/>
<feature type="domain" description="PEGA" evidence="2">
    <location>
        <begin position="420"/>
        <end position="488"/>
    </location>
</feature>
<dbReference type="STRING" id="1817867.A3F83_13840"/>
<evidence type="ECO:0000313" key="4">
    <source>
        <dbReference type="Proteomes" id="UP000179129"/>
    </source>
</evidence>
<dbReference type="Gene3D" id="3.40.50.10610">
    <property type="entry name" value="ABC-type transport auxiliary lipoprotein component"/>
    <property type="match status" value="1"/>
</dbReference>
<dbReference type="InterPro" id="IPR016187">
    <property type="entry name" value="CTDL_fold"/>
</dbReference>
<dbReference type="InterPro" id="IPR013229">
    <property type="entry name" value="PEGA"/>
</dbReference>
<dbReference type="Pfam" id="PF08308">
    <property type="entry name" value="PEGA"/>
    <property type="match status" value="2"/>
</dbReference>
<reference evidence="3 4" key="1">
    <citation type="journal article" date="2016" name="Nat. Commun.">
        <title>Thousands of microbial genomes shed light on interconnected biogeochemical processes in an aquifer system.</title>
        <authorList>
            <person name="Anantharaman K."/>
            <person name="Brown C.T."/>
            <person name="Hug L.A."/>
            <person name="Sharon I."/>
            <person name="Castelle C.J."/>
            <person name="Probst A.J."/>
            <person name="Thomas B.C."/>
            <person name="Singh A."/>
            <person name="Wilkins M.J."/>
            <person name="Karaoz U."/>
            <person name="Brodie E.L."/>
            <person name="Williams K.H."/>
            <person name="Hubbard S.S."/>
            <person name="Banfield J.F."/>
        </authorList>
    </citation>
    <scope>NUCLEOTIDE SEQUENCE [LARGE SCALE GENOMIC DNA]</scope>
</reference>
<dbReference type="InterPro" id="IPR042095">
    <property type="entry name" value="SUMF_sf"/>
</dbReference>
<dbReference type="InterPro" id="IPR051043">
    <property type="entry name" value="Sulfatase_Mod_Factor_Kinase"/>
</dbReference>
<dbReference type="Proteomes" id="UP000179129">
    <property type="component" value="Unassembled WGS sequence"/>
</dbReference>
<dbReference type="Pfam" id="PF03781">
    <property type="entry name" value="FGE-sulfatase"/>
    <property type="match status" value="1"/>
</dbReference>
<evidence type="ECO:0000259" key="1">
    <source>
        <dbReference type="Pfam" id="PF03781"/>
    </source>
</evidence>